<dbReference type="Proteomes" id="UP000000361">
    <property type="component" value="Chromosome 1"/>
</dbReference>
<dbReference type="KEGG" id="pde:Pden_0071"/>
<reference evidence="3" key="1">
    <citation type="submission" date="2006-12" db="EMBL/GenBank/DDBJ databases">
        <title>Complete sequence of chromosome 1 of Paracoccus denitrificans PD1222.</title>
        <authorList>
            <person name="Copeland A."/>
            <person name="Lucas S."/>
            <person name="Lapidus A."/>
            <person name="Barry K."/>
            <person name="Detter J.C."/>
            <person name="Glavina del Rio T."/>
            <person name="Hammon N."/>
            <person name="Israni S."/>
            <person name="Dalin E."/>
            <person name="Tice H."/>
            <person name="Pitluck S."/>
            <person name="Munk A.C."/>
            <person name="Brettin T."/>
            <person name="Bruce D."/>
            <person name="Han C."/>
            <person name="Tapia R."/>
            <person name="Gilna P."/>
            <person name="Schmutz J."/>
            <person name="Larimer F."/>
            <person name="Land M."/>
            <person name="Hauser L."/>
            <person name="Kyrpides N."/>
            <person name="Lykidis A."/>
            <person name="Spiro S."/>
            <person name="Richardson D.J."/>
            <person name="Moir J.W.B."/>
            <person name="Ferguson S.J."/>
            <person name="van Spanning R.J.M."/>
            <person name="Richardson P."/>
        </authorList>
    </citation>
    <scope>NUCLEOTIDE SEQUENCE [LARGE SCALE GENOMIC DNA]</scope>
    <source>
        <strain evidence="3">Pd 1222</strain>
    </source>
</reference>
<feature type="compositionally biased region" description="Basic and acidic residues" evidence="1">
    <location>
        <begin position="19"/>
        <end position="37"/>
    </location>
</feature>
<dbReference type="EnsemblBacteria" id="ABL68188">
    <property type="protein sequence ID" value="ABL68188"/>
    <property type="gene ID" value="Pden_0071"/>
</dbReference>
<evidence type="ECO:0000256" key="1">
    <source>
        <dbReference type="SAM" id="MobiDB-lite"/>
    </source>
</evidence>
<dbReference type="AlphaFoldDB" id="A1AY44"/>
<accession>A1AY44</accession>
<evidence type="ECO:0000313" key="3">
    <source>
        <dbReference type="Proteomes" id="UP000000361"/>
    </source>
</evidence>
<name>A1AY44_PARDP</name>
<dbReference type="HOGENOM" id="CLU_2424245_0_0_5"/>
<feature type="region of interest" description="Disordered" evidence="1">
    <location>
        <begin position="1"/>
        <end position="37"/>
    </location>
</feature>
<organism evidence="2 3">
    <name type="scientific">Paracoccus denitrificans (strain Pd 1222)</name>
    <dbReference type="NCBI Taxonomy" id="318586"/>
    <lineage>
        <taxon>Bacteria</taxon>
        <taxon>Pseudomonadati</taxon>
        <taxon>Pseudomonadota</taxon>
        <taxon>Alphaproteobacteria</taxon>
        <taxon>Rhodobacterales</taxon>
        <taxon>Paracoccaceae</taxon>
        <taxon>Paracoccus</taxon>
    </lineage>
</organism>
<dbReference type="EMBL" id="CP000489">
    <property type="protein sequence ID" value="ABL68188.1"/>
    <property type="molecule type" value="Genomic_DNA"/>
</dbReference>
<gene>
    <name evidence="2" type="ordered locus">Pden_0071</name>
</gene>
<protein>
    <submittedName>
        <fullName evidence="2">Uncharacterized protein</fullName>
    </submittedName>
</protein>
<proteinExistence type="predicted"/>
<sequence>MTHSSSQFDDGQRSRRRWPQQEKLQRPCSDRCQDRPGRVRCTRSGQAGPLPVCHAAKHMTSRRHESGIMIWPRNPRTTVRRTPLCVSPARH</sequence>
<keyword evidence="3" id="KW-1185">Reference proteome</keyword>
<evidence type="ECO:0000313" key="2">
    <source>
        <dbReference type="EMBL" id="ABL68188.1"/>
    </source>
</evidence>
<dbReference type="STRING" id="318586.Pden_0071"/>